<evidence type="ECO:0000313" key="2">
    <source>
        <dbReference type="Proteomes" id="UP000247346"/>
    </source>
</evidence>
<dbReference type="AlphaFoldDB" id="A0A2P5Z0W6"/>
<dbReference type="STRING" id="56458.SB85_06790"/>
<protein>
    <submittedName>
        <fullName evidence="1">FAH family protein</fullName>
    </submittedName>
</protein>
<dbReference type="GO" id="GO:0003824">
    <property type="term" value="F:catalytic activity"/>
    <property type="evidence" value="ECO:0007669"/>
    <property type="project" value="InterPro"/>
</dbReference>
<name>A0A2P5Z0W6_9XANT</name>
<comment type="caution">
    <text evidence="1">The sequence shown here is derived from an EMBL/GenBank/DDBJ whole genome shotgun (WGS) entry which is preliminary data.</text>
</comment>
<gene>
    <name evidence="1" type="ORF">XsacCFBP4641_15845</name>
</gene>
<dbReference type="RefSeq" id="WP_010341273.1">
    <property type="nucleotide sequence ID" value="NZ_CP132343.1"/>
</dbReference>
<dbReference type="GeneID" id="93880157"/>
<dbReference type="PIRSF" id="PIRSF033905">
    <property type="entry name" value="UCP033905"/>
    <property type="match status" value="1"/>
</dbReference>
<evidence type="ECO:0000313" key="1">
    <source>
        <dbReference type="EMBL" id="PPU81051.1"/>
    </source>
</evidence>
<dbReference type="EMBL" id="MDEK01000015">
    <property type="protein sequence ID" value="PPU81051.1"/>
    <property type="molecule type" value="Genomic_DNA"/>
</dbReference>
<dbReference type="Proteomes" id="UP000247346">
    <property type="component" value="Unassembled WGS sequence"/>
</dbReference>
<accession>A0A2P5Z0W6</accession>
<reference evidence="1 2" key="1">
    <citation type="submission" date="2016-08" db="EMBL/GenBank/DDBJ databases">
        <authorList>
            <person name="Seilhamer J.J."/>
        </authorList>
    </citation>
    <scope>NUCLEOTIDE SEQUENCE [LARGE SCALE GENOMIC DNA]</scope>
    <source>
        <strain evidence="1 2">CFBP4641</strain>
    </source>
</reference>
<dbReference type="OrthoDB" id="108649at2"/>
<organism evidence="1 2">
    <name type="scientific">Xanthomonas sacchari</name>
    <dbReference type="NCBI Taxonomy" id="56458"/>
    <lineage>
        <taxon>Bacteria</taxon>
        <taxon>Pseudomonadati</taxon>
        <taxon>Pseudomonadota</taxon>
        <taxon>Gammaproteobacteria</taxon>
        <taxon>Lysobacterales</taxon>
        <taxon>Lysobacteraceae</taxon>
        <taxon>Xanthomonas</taxon>
    </lineage>
</organism>
<dbReference type="InterPro" id="IPR009645">
    <property type="entry name" value="GguC"/>
</dbReference>
<dbReference type="InterPro" id="IPR036663">
    <property type="entry name" value="Fumarylacetoacetase_C_sf"/>
</dbReference>
<sequence>MRLIQLLDDAGTPGVGVVEDDGRQVRLLREVASTYALANAALAAGASLEAQAQQLRGERVLDYAALLAAGRVLSPLTHPDPAHCRVTGTGLTHLGSAATRDAMHQNLQQQAAQGTLTDSMKIFQLGVEGGIPRDGQPGAQPEWFYKGDGSSLVAPGAPLPSPDFALDGGEEPELVGLYVIGADGVPYRLGFALGNEFSDHVTERQNYLYLAHSKLRACAVGPELRCGALPRDLRGHSRIRRGDAVIWEKPFVTGEANMCHSLANLEYHHFKYVAHRVPGDVHLHFFGTATLSFADGVQAQPGDRFEIELAEFGAALVNPLQRVDSGFALGGVRAL</sequence>
<dbReference type="Gene3D" id="3.90.850.10">
    <property type="entry name" value="Fumarylacetoacetase-like, C-terminal domain"/>
    <property type="match status" value="1"/>
</dbReference>
<proteinExistence type="predicted"/>
<dbReference type="SUPFAM" id="SSF56529">
    <property type="entry name" value="FAH"/>
    <property type="match status" value="1"/>
</dbReference>
<dbReference type="NCBIfam" id="NF040903">
    <property type="entry name" value="GguC"/>
    <property type="match status" value="1"/>
</dbReference>